<evidence type="ECO:0000313" key="2">
    <source>
        <dbReference type="EMBL" id="PWG04502.1"/>
    </source>
</evidence>
<evidence type="ECO:0000313" key="3">
    <source>
        <dbReference type="Proteomes" id="UP000245670"/>
    </source>
</evidence>
<feature type="signal peptide" evidence="1">
    <location>
        <begin position="1"/>
        <end position="19"/>
    </location>
</feature>
<name>A0A2U2J871_9FLAO</name>
<accession>A0A2U2J871</accession>
<feature type="chain" id="PRO_5015545766" description="VWA domain-containing protein" evidence="1">
    <location>
        <begin position="20"/>
        <end position="635"/>
    </location>
</feature>
<reference evidence="2 3" key="1">
    <citation type="submission" date="2018-05" db="EMBL/GenBank/DDBJ databases">
        <title>Polaribacter aquimarinus sp. nov., isolated from sediment in a sediment of sea.</title>
        <authorList>
            <person name="Lu D."/>
        </authorList>
    </citation>
    <scope>NUCLEOTIDE SEQUENCE [LARGE SCALE GENOMIC DNA]</scope>
    <source>
        <strain evidence="2 3">ZY113</strain>
    </source>
</reference>
<dbReference type="InterPro" id="IPR029062">
    <property type="entry name" value="Class_I_gatase-like"/>
</dbReference>
<dbReference type="Proteomes" id="UP000245670">
    <property type="component" value="Unassembled WGS sequence"/>
</dbReference>
<organism evidence="2 3">
    <name type="scientific">Polaribacter aquimarinus</name>
    <dbReference type="NCBI Taxonomy" id="2100726"/>
    <lineage>
        <taxon>Bacteria</taxon>
        <taxon>Pseudomonadati</taxon>
        <taxon>Bacteroidota</taxon>
        <taxon>Flavobacteriia</taxon>
        <taxon>Flavobacteriales</taxon>
        <taxon>Flavobacteriaceae</taxon>
    </lineage>
</organism>
<evidence type="ECO:0000256" key="1">
    <source>
        <dbReference type="SAM" id="SignalP"/>
    </source>
</evidence>
<keyword evidence="3" id="KW-1185">Reference proteome</keyword>
<dbReference type="EMBL" id="QFFG01000006">
    <property type="protein sequence ID" value="PWG04502.1"/>
    <property type="molecule type" value="Genomic_DNA"/>
</dbReference>
<dbReference type="SUPFAM" id="SSF52317">
    <property type="entry name" value="Class I glutamine amidotransferase-like"/>
    <property type="match status" value="1"/>
</dbReference>
<gene>
    <name evidence="2" type="ORF">DIS07_13100</name>
</gene>
<dbReference type="PANTHER" id="PTHR37947:SF1">
    <property type="entry name" value="BLL2462 PROTEIN"/>
    <property type="match status" value="1"/>
</dbReference>
<dbReference type="OrthoDB" id="9763076at2"/>
<dbReference type="AlphaFoldDB" id="A0A2U2J871"/>
<protein>
    <recommendedName>
        <fullName evidence="4">VWA domain-containing protein</fullName>
    </recommendedName>
</protein>
<proteinExistence type="predicted"/>
<keyword evidence="1" id="KW-0732">Signal</keyword>
<comment type="caution">
    <text evidence="2">The sequence shown here is derived from an EMBL/GenBank/DDBJ whole genome shotgun (WGS) entry which is preliminary data.</text>
</comment>
<evidence type="ECO:0008006" key="4">
    <source>
        <dbReference type="Google" id="ProtNLM"/>
    </source>
</evidence>
<dbReference type="PANTHER" id="PTHR37947">
    <property type="entry name" value="BLL2462 PROTEIN"/>
    <property type="match status" value="1"/>
</dbReference>
<sequence length="635" mass="73813">MKSLALFFLFLLLINPTLKSVEFENTKPVLIILVDNSKSISFFKEENNVRDVLTFLKENSKLNRKFDVKEFYFGKTIKSEDSLTFTKSNTNIFNAIHESKVLYRNRISPIVMLTDGNQTIGNDYQFTIAKQGIYPLVFGDTSLYKDLIIKQLNVNKYSFVKNKFPVEVILNYDGKETVNTKFKISKNGKVVFRKRIQFSANENSKVITTHLTSTKEGLQYYKASVDKVNGEKNIKNNSKNFSIEVIDEQTKVLILSSFLHPDLGGLKKAIEQNKQRSVDIININEFKKDLNGYQLIILYQPTVKFNNVINDIKQENLNYFLISGTNTDWSFINRKRLGFSKQFINKLELFAAKHNNGFLTFSQKNIGFEQFTPLKDKFGEISIKKEHQNLLYQNINGLLTEQPLLSTFEENNQKTAILFGEGIWKWRSNTFLNTSSFQDFDEFIGSLVQYLATNKKRNRLEVNVENLYPANAIISISAFYTDKNYKFDSRASLEISITNTVTKKGVKLPFSLANNSYQAEIENLPSGDYVYKVTVLNQKINSFGKFKITDYQIEEQFTNANTNKLQKLADKSNGKLFYKNQKEELLNELLDNKAYYTIQKSITKERQLIDWKWILFIIIFLFTSEWFTRKYFGKI</sequence>